<dbReference type="RefSeq" id="WP_091364565.1">
    <property type="nucleotide sequence ID" value="NZ_CALJSX010000037.1"/>
</dbReference>
<dbReference type="Proteomes" id="UP000199689">
    <property type="component" value="Unassembled WGS sequence"/>
</dbReference>
<protein>
    <recommendedName>
        <fullName evidence="4">Tfp pilus assembly protein FimT</fullName>
    </recommendedName>
</protein>
<evidence type="ECO:0000313" key="2">
    <source>
        <dbReference type="EMBL" id="SDA51803.1"/>
    </source>
</evidence>
<name>A0A1G5W147_9FIRM</name>
<accession>A0A1G5W147</accession>
<dbReference type="EMBL" id="FMXA01000012">
    <property type="protein sequence ID" value="SDA51803.1"/>
    <property type="molecule type" value="Genomic_DNA"/>
</dbReference>
<keyword evidence="3" id="KW-1185">Reference proteome</keyword>
<proteinExistence type="predicted"/>
<evidence type="ECO:0000313" key="3">
    <source>
        <dbReference type="Proteomes" id="UP000199689"/>
    </source>
</evidence>
<keyword evidence="1" id="KW-0732">Signal</keyword>
<feature type="chain" id="PRO_5011545546" description="Tfp pilus assembly protein FimT" evidence="1">
    <location>
        <begin position="23"/>
        <end position="150"/>
    </location>
</feature>
<gene>
    <name evidence="2" type="ORF">SAMN02910343_01053</name>
</gene>
<reference evidence="2 3" key="1">
    <citation type="submission" date="2016-10" db="EMBL/GenBank/DDBJ databases">
        <authorList>
            <person name="de Groot N.N."/>
        </authorList>
    </citation>
    <scope>NUCLEOTIDE SEQUENCE [LARGE SCALE GENOMIC DNA]</scope>
    <source>
        <strain evidence="2 3">DSM 15230</strain>
    </source>
</reference>
<feature type="signal peptide" evidence="1">
    <location>
        <begin position="1"/>
        <end position="22"/>
    </location>
</feature>
<evidence type="ECO:0000256" key="1">
    <source>
        <dbReference type="SAM" id="SignalP"/>
    </source>
</evidence>
<dbReference type="GeneID" id="87756075"/>
<dbReference type="STRING" id="209880.SAMN02910343_01053"/>
<dbReference type="OrthoDB" id="9892822at2"/>
<dbReference type="AlphaFoldDB" id="A0A1G5W147"/>
<sequence>MLLLECLLAASLLALMVSAWPAAVSWHEEYVLYLAAKELQMAIREAQVQAKNDDVHYRGAAEGVIFRCFMRNGRVRYETYRGVERTHPSGNLPCGVSLSGNGTAPKMVFCRDGFAGRSRIYSYRLTSGGGKHALVVVCAMYTGRVQIRRG</sequence>
<evidence type="ECO:0008006" key="4">
    <source>
        <dbReference type="Google" id="ProtNLM"/>
    </source>
</evidence>
<organism evidence="2 3">
    <name type="scientific">Allisonella histaminiformans</name>
    <dbReference type="NCBI Taxonomy" id="209880"/>
    <lineage>
        <taxon>Bacteria</taxon>
        <taxon>Bacillati</taxon>
        <taxon>Bacillota</taxon>
        <taxon>Negativicutes</taxon>
        <taxon>Veillonellales</taxon>
        <taxon>Veillonellaceae</taxon>
        <taxon>Allisonella</taxon>
    </lineage>
</organism>